<dbReference type="Proteomes" id="UP000625033">
    <property type="component" value="Unassembled WGS sequence"/>
</dbReference>
<dbReference type="PANTHER" id="PTHR33392">
    <property type="entry name" value="POLYISOPRENYL-TEICHOIC ACID--PEPTIDOGLYCAN TEICHOIC ACID TRANSFERASE TAGU"/>
    <property type="match status" value="1"/>
</dbReference>
<evidence type="ECO:0000313" key="5">
    <source>
        <dbReference type="Proteomes" id="UP000625033"/>
    </source>
</evidence>
<protein>
    <submittedName>
        <fullName evidence="4">LCP family protein required for cell wall assembly</fullName>
    </submittedName>
</protein>
<proteinExistence type="inferred from homology"/>
<keyword evidence="5" id="KW-1185">Reference proteome</keyword>
<comment type="caution">
    <text evidence="4">The sequence shown here is derived from an EMBL/GenBank/DDBJ whole genome shotgun (WGS) entry which is preliminary data.</text>
</comment>
<feature type="domain" description="Cell envelope-related transcriptional attenuator" evidence="3">
    <location>
        <begin position="106"/>
        <end position="248"/>
    </location>
</feature>
<gene>
    <name evidence="4" type="ORF">IW252_000326</name>
</gene>
<dbReference type="InterPro" id="IPR050922">
    <property type="entry name" value="LytR/CpsA/Psr_CW_biosynth"/>
</dbReference>
<dbReference type="Pfam" id="PF03816">
    <property type="entry name" value="LytR_cpsA_psr"/>
    <property type="match status" value="1"/>
</dbReference>
<dbReference type="Gene3D" id="3.40.630.190">
    <property type="entry name" value="LCP protein"/>
    <property type="match status" value="1"/>
</dbReference>
<dbReference type="EMBL" id="JADOTZ010000001">
    <property type="protein sequence ID" value="MBG6083559.1"/>
    <property type="molecule type" value="Genomic_DNA"/>
</dbReference>
<dbReference type="AlphaFoldDB" id="A0A931D6Z3"/>
<evidence type="ECO:0000256" key="1">
    <source>
        <dbReference type="ARBA" id="ARBA00006068"/>
    </source>
</evidence>
<comment type="similarity">
    <text evidence="1">Belongs to the LytR/CpsA/Psr (LCP) family.</text>
</comment>
<evidence type="ECO:0000313" key="4">
    <source>
        <dbReference type="EMBL" id="MBG6083559.1"/>
    </source>
</evidence>
<organism evidence="4 5">
    <name type="scientific">Zhihengliuella flava</name>
    <dbReference type="NCBI Taxonomy" id="1285193"/>
    <lineage>
        <taxon>Bacteria</taxon>
        <taxon>Bacillati</taxon>
        <taxon>Actinomycetota</taxon>
        <taxon>Actinomycetes</taxon>
        <taxon>Micrococcales</taxon>
        <taxon>Micrococcaceae</taxon>
        <taxon>Zhihengliuella</taxon>
    </lineage>
</organism>
<dbReference type="NCBIfam" id="TIGR00350">
    <property type="entry name" value="lytR_cpsA_psr"/>
    <property type="match status" value="1"/>
</dbReference>
<feature type="transmembrane region" description="Helical" evidence="2">
    <location>
        <begin position="25"/>
        <end position="46"/>
    </location>
</feature>
<evidence type="ECO:0000259" key="3">
    <source>
        <dbReference type="Pfam" id="PF03816"/>
    </source>
</evidence>
<dbReference type="RefSeq" id="WP_231365864.1">
    <property type="nucleotide sequence ID" value="NZ_JADOTZ010000001.1"/>
</dbReference>
<keyword evidence="2" id="KW-0472">Membrane</keyword>
<reference evidence="4" key="1">
    <citation type="submission" date="2020-11" db="EMBL/GenBank/DDBJ databases">
        <title>Sequencing the genomes of 1000 actinobacteria strains.</title>
        <authorList>
            <person name="Klenk H.-P."/>
        </authorList>
    </citation>
    <scope>NUCLEOTIDE SEQUENCE</scope>
    <source>
        <strain evidence="4">DSM 26152</strain>
    </source>
</reference>
<keyword evidence="2" id="KW-1133">Transmembrane helix</keyword>
<name>A0A931D6Z3_9MICC</name>
<dbReference type="PANTHER" id="PTHR33392:SF6">
    <property type="entry name" value="POLYISOPRENYL-TEICHOIC ACID--PEPTIDOGLYCAN TEICHOIC ACID TRANSFERASE TAGU"/>
    <property type="match status" value="1"/>
</dbReference>
<dbReference type="InterPro" id="IPR004474">
    <property type="entry name" value="LytR_CpsA_psr"/>
</dbReference>
<evidence type="ECO:0000256" key="2">
    <source>
        <dbReference type="SAM" id="Phobius"/>
    </source>
</evidence>
<keyword evidence="2" id="KW-0812">Transmembrane</keyword>
<accession>A0A931D6Z3</accession>
<sequence length="347" mass="37620">MTDQLMHDDGGGRERPRKKRRAGRVFLASLLILVLAAGGLAAGYVWRLANSFDTKSQTIESAFPTESRPERQAESQDAVNYLVIGSDARGGSGENEDLAGVPNGARADTMMLVNVPGDRESINVMSIMRDTWVEIPGQGEHKINAALAFGGVPLLVQTVESLLDVPVDHVAFIDFEGFRGLTDALGGVEVNNPREFTTAPPDPQHYEAGTITLSGERALRFVRERKAFSDGDYTRVANQQLFLKSVMAGFLKQETLTNPGRIADIVDEFSPYVTVDEDLSAFELGQLGLSLRNVRSSDVYTYTLPTLGTGRSADGQSIVLLDEAGTQAVSQALKNDSFTSYIQSQGE</sequence>